<keyword evidence="6 8" id="KW-1133">Transmembrane helix</keyword>
<evidence type="ECO:0000313" key="10">
    <source>
        <dbReference type="EMBL" id="PIS04860.1"/>
    </source>
</evidence>
<proteinExistence type="predicted"/>
<evidence type="ECO:0000256" key="6">
    <source>
        <dbReference type="ARBA" id="ARBA00022989"/>
    </source>
</evidence>
<dbReference type="EMBL" id="PEZZ01000034">
    <property type="protein sequence ID" value="PIS04860.1"/>
    <property type="molecule type" value="Genomic_DNA"/>
</dbReference>
<gene>
    <name evidence="10" type="ORF">COT81_04350</name>
</gene>
<feature type="domain" description="Glycosyltransferase RgtA/B/C/D-like" evidence="9">
    <location>
        <begin position="74"/>
        <end position="232"/>
    </location>
</feature>
<feature type="transmembrane region" description="Helical" evidence="8">
    <location>
        <begin position="216"/>
        <end position="235"/>
    </location>
</feature>
<dbReference type="Pfam" id="PF13231">
    <property type="entry name" value="PMT_2"/>
    <property type="match status" value="1"/>
</dbReference>
<dbReference type="GO" id="GO:0009103">
    <property type="term" value="P:lipopolysaccharide biosynthetic process"/>
    <property type="evidence" value="ECO:0007669"/>
    <property type="project" value="UniProtKB-ARBA"/>
</dbReference>
<evidence type="ECO:0000256" key="8">
    <source>
        <dbReference type="SAM" id="Phobius"/>
    </source>
</evidence>
<organism evidence="10 11">
    <name type="scientific">Candidatus Buchananbacteria bacterium CG10_big_fil_rev_8_21_14_0_10_42_9</name>
    <dbReference type="NCBI Taxonomy" id="1974526"/>
    <lineage>
        <taxon>Bacteria</taxon>
        <taxon>Candidatus Buchananiibacteriota</taxon>
    </lineage>
</organism>
<feature type="transmembrane region" description="Helical" evidence="8">
    <location>
        <begin position="95"/>
        <end position="117"/>
    </location>
</feature>
<evidence type="ECO:0000256" key="1">
    <source>
        <dbReference type="ARBA" id="ARBA00004651"/>
    </source>
</evidence>
<dbReference type="GO" id="GO:0016763">
    <property type="term" value="F:pentosyltransferase activity"/>
    <property type="evidence" value="ECO:0007669"/>
    <property type="project" value="TreeGrafter"/>
</dbReference>
<dbReference type="InterPro" id="IPR050297">
    <property type="entry name" value="LipidA_mod_glycosyltrf_83"/>
</dbReference>
<feature type="transmembrane region" description="Helical" evidence="8">
    <location>
        <begin position="174"/>
        <end position="204"/>
    </location>
</feature>
<reference evidence="11" key="1">
    <citation type="submission" date="2017-09" db="EMBL/GenBank/DDBJ databases">
        <title>Depth-based differentiation of microbial function through sediment-hosted aquifers and enrichment of novel symbionts in the deep terrestrial subsurface.</title>
        <authorList>
            <person name="Probst A.J."/>
            <person name="Ladd B."/>
            <person name="Jarett J.K."/>
            <person name="Geller-Mcgrath D.E."/>
            <person name="Sieber C.M.K."/>
            <person name="Emerson J.B."/>
            <person name="Anantharaman K."/>
            <person name="Thomas B.C."/>
            <person name="Malmstrom R."/>
            <person name="Stieglmeier M."/>
            <person name="Klingl A."/>
            <person name="Woyke T."/>
            <person name="Ryan C.M."/>
            <person name="Banfield J.F."/>
        </authorList>
    </citation>
    <scope>NUCLEOTIDE SEQUENCE [LARGE SCALE GENOMIC DNA]</scope>
</reference>
<evidence type="ECO:0000313" key="11">
    <source>
        <dbReference type="Proteomes" id="UP000230935"/>
    </source>
</evidence>
<protein>
    <recommendedName>
        <fullName evidence="9">Glycosyltransferase RgtA/B/C/D-like domain-containing protein</fullName>
    </recommendedName>
</protein>
<keyword evidence="5 8" id="KW-0812">Transmembrane</keyword>
<evidence type="ECO:0000259" key="9">
    <source>
        <dbReference type="Pfam" id="PF13231"/>
    </source>
</evidence>
<dbReference type="PANTHER" id="PTHR33908">
    <property type="entry name" value="MANNOSYLTRANSFERASE YKCB-RELATED"/>
    <property type="match status" value="1"/>
</dbReference>
<keyword evidence="3" id="KW-0328">Glycosyltransferase</keyword>
<dbReference type="InterPro" id="IPR038731">
    <property type="entry name" value="RgtA/B/C-like"/>
</dbReference>
<comment type="subcellular location">
    <subcellularLocation>
        <location evidence="1">Cell membrane</location>
        <topology evidence="1">Multi-pass membrane protein</topology>
    </subcellularLocation>
</comment>
<dbReference type="Proteomes" id="UP000230935">
    <property type="component" value="Unassembled WGS sequence"/>
</dbReference>
<sequence>MLKKIWSEHKIFIFIFLMALVLRFWGISTTAVASDAALYAFRALGWVDYLGGGQSSPIIWFGQIPWWGNLSFHDQPPLVFALMHLSMRLFGQSSLAVLLPSLLAGLGATIIIHLILLRFRNKTEALMGAGFFSLSSYAVWTARTGYLESVELFFIILSIYWFLVYWQTKQRGYLYGWAAATGFALMSKYTALFLLPAVFVFILLYKPALFIKKRMLLAAGIIIAVLSPVIVYNVMVFKTRGHFDAALSSIVGMSPDDYAVLSSRGSGFDILGNLYAFGNTLSGMMSLPLLLAFVASAVVIIWQATDRKVSFFKRFLALNLLFLIVMFFFNQASPRFLPIVLPFFTISLAVIANQVWRIVRRSMLAAVVLVAFLLSSLTLEFAYAINTNLVKNPAGQLGTHYATDRFFDTGFYDLDEYLRHQIYEPLASPSRPTTLEDLLGVDSTSRDIILIDERANWFARTWYFTRYMVYYDVPILDFTSLSQLTQGQRISVEDFFNATRAKSLWFVYAVPDGLPTNQNNFTAADTLAQNIESAATVPATEIKNYKGEVVFKVFKLK</sequence>
<name>A0A2H0W2K6_9BACT</name>
<feature type="transmembrane region" description="Helical" evidence="8">
    <location>
        <begin position="150"/>
        <end position="168"/>
    </location>
</feature>
<evidence type="ECO:0000256" key="3">
    <source>
        <dbReference type="ARBA" id="ARBA00022676"/>
    </source>
</evidence>
<dbReference type="PANTHER" id="PTHR33908:SF11">
    <property type="entry name" value="MEMBRANE PROTEIN"/>
    <property type="match status" value="1"/>
</dbReference>
<feature type="transmembrane region" description="Helical" evidence="8">
    <location>
        <begin position="281"/>
        <end position="302"/>
    </location>
</feature>
<feature type="transmembrane region" description="Helical" evidence="8">
    <location>
        <begin position="314"/>
        <end position="330"/>
    </location>
</feature>
<keyword evidence="4" id="KW-0808">Transferase</keyword>
<evidence type="ECO:0000256" key="2">
    <source>
        <dbReference type="ARBA" id="ARBA00022475"/>
    </source>
</evidence>
<accession>A0A2H0W2K6</accession>
<evidence type="ECO:0000256" key="5">
    <source>
        <dbReference type="ARBA" id="ARBA00022692"/>
    </source>
</evidence>
<evidence type="ECO:0000256" key="4">
    <source>
        <dbReference type="ARBA" id="ARBA00022679"/>
    </source>
</evidence>
<dbReference type="AlphaFoldDB" id="A0A2H0W2K6"/>
<keyword evidence="2" id="KW-1003">Cell membrane</keyword>
<feature type="transmembrane region" description="Helical" evidence="8">
    <location>
        <begin position="336"/>
        <end position="356"/>
    </location>
</feature>
<dbReference type="GO" id="GO:0005886">
    <property type="term" value="C:plasma membrane"/>
    <property type="evidence" value="ECO:0007669"/>
    <property type="project" value="UniProtKB-SubCell"/>
</dbReference>
<keyword evidence="7 8" id="KW-0472">Membrane</keyword>
<evidence type="ECO:0000256" key="7">
    <source>
        <dbReference type="ARBA" id="ARBA00023136"/>
    </source>
</evidence>
<feature type="transmembrane region" description="Helical" evidence="8">
    <location>
        <begin position="363"/>
        <end position="385"/>
    </location>
</feature>
<comment type="caution">
    <text evidence="10">The sequence shown here is derived from an EMBL/GenBank/DDBJ whole genome shotgun (WGS) entry which is preliminary data.</text>
</comment>